<keyword evidence="12 13" id="KW-0472">Membrane</keyword>
<dbReference type="EMBL" id="LAYJ01000115">
    <property type="protein sequence ID" value="KKI49956.1"/>
    <property type="molecule type" value="Genomic_DNA"/>
</dbReference>
<evidence type="ECO:0000259" key="14">
    <source>
        <dbReference type="Pfam" id="PF02163"/>
    </source>
</evidence>
<keyword evidence="9" id="KW-0862">Zinc</keyword>
<accession>A0A0M2NG60</accession>
<evidence type="ECO:0000256" key="12">
    <source>
        <dbReference type="ARBA" id="ARBA00023136"/>
    </source>
</evidence>
<dbReference type="InterPro" id="IPR052348">
    <property type="entry name" value="Metallopeptidase_M50B"/>
</dbReference>
<name>A0A0M2NG60_9FIRM</name>
<keyword evidence="7" id="KW-0479">Metal-binding</keyword>
<dbReference type="GO" id="GO:0005886">
    <property type="term" value="C:plasma membrane"/>
    <property type="evidence" value="ECO:0007669"/>
    <property type="project" value="UniProtKB-SubCell"/>
</dbReference>
<comment type="caution">
    <text evidence="15">The sequence shown here is derived from an EMBL/GenBank/DDBJ whole genome shotgun (WGS) entry which is preliminary data.</text>
</comment>
<evidence type="ECO:0000256" key="6">
    <source>
        <dbReference type="ARBA" id="ARBA00022692"/>
    </source>
</evidence>
<comment type="cofactor">
    <cofactor evidence="1">
        <name>Zn(2+)</name>
        <dbReference type="ChEBI" id="CHEBI:29105"/>
    </cofactor>
</comment>
<sequence length="231" mass="26040">MIFSNFANPNYWMALLYSIPAVLLALSIHEYAHAYAAYKCGDSTARNLGRMTLDPVKHLDPVGLICLLLFRFGWAKPVPINSRNFKHPKRDNIIVSLSGIIANFITSFIVAAILFISMALGFINEIYIHIMVPIMVLSITLGIFNLIPIPPLDGFQFLSSFLPYKATKVLNVLYRYGFIILLILIITGFTGWLLGSFTIWLINVYDSFFSLFVPQMKGMLLGSYVFAYSAF</sequence>
<protein>
    <submittedName>
        <fullName evidence="15">Membrane metalloprotease</fullName>
    </submittedName>
</protein>
<evidence type="ECO:0000313" key="16">
    <source>
        <dbReference type="Proteomes" id="UP000034076"/>
    </source>
</evidence>
<evidence type="ECO:0000256" key="10">
    <source>
        <dbReference type="ARBA" id="ARBA00022989"/>
    </source>
</evidence>
<keyword evidence="10 13" id="KW-1133">Transmembrane helix</keyword>
<dbReference type="Pfam" id="PF02163">
    <property type="entry name" value="Peptidase_M50"/>
    <property type="match status" value="1"/>
</dbReference>
<dbReference type="GO" id="GO:0046872">
    <property type="term" value="F:metal ion binding"/>
    <property type="evidence" value="ECO:0007669"/>
    <property type="project" value="UniProtKB-KW"/>
</dbReference>
<keyword evidence="6 13" id="KW-0812">Transmembrane</keyword>
<evidence type="ECO:0000256" key="8">
    <source>
        <dbReference type="ARBA" id="ARBA00022801"/>
    </source>
</evidence>
<evidence type="ECO:0000256" key="13">
    <source>
        <dbReference type="SAM" id="Phobius"/>
    </source>
</evidence>
<evidence type="ECO:0000313" key="15">
    <source>
        <dbReference type="EMBL" id="KKI49956.1"/>
    </source>
</evidence>
<dbReference type="PANTHER" id="PTHR35864">
    <property type="entry name" value="ZINC METALLOPROTEASE MJ0611-RELATED"/>
    <property type="match status" value="1"/>
</dbReference>
<evidence type="ECO:0000256" key="3">
    <source>
        <dbReference type="ARBA" id="ARBA00007931"/>
    </source>
</evidence>
<dbReference type="PANTHER" id="PTHR35864:SF1">
    <property type="entry name" value="ZINC METALLOPROTEASE YWHC-RELATED"/>
    <property type="match status" value="1"/>
</dbReference>
<dbReference type="RefSeq" id="WP_052740570.1">
    <property type="nucleotide sequence ID" value="NZ_CAUERS010000114.1"/>
</dbReference>
<feature type="transmembrane region" description="Helical" evidence="13">
    <location>
        <begin position="94"/>
        <end position="120"/>
    </location>
</feature>
<evidence type="ECO:0000256" key="5">
    <source>
        <dbReference type="ARBA" id="ARBA00022670"/>
    </source>
</evidence>
<reference evidence="15 16" key="1">
    <citation type="submission" date="2015-04" db="EMBL/GenBank/DDBJ databases">
        <title>Draft genome sequence of bacteremic isolate Catabacter hongkongensis type strain HKU16T.</title>
        <authorList>
            <person name="Lau S.K."/>
            <person name="Teng J.L."/>
            <person name="Huang Y."/>
            <person name="Curreem S.O."/>
            <person name="Tsui S.K."/>
            <person name="Woo P.C."/>
        </authorList>
    </citation>
    <scope>NUCLEOTIDE SEQUENCE [LARGE SCALE GENOMIC DNA]</scope>
    <source>
        <strain evidence="15 16">HKU16</strain>
    </source>
</reference>
<proteinExistence type="inferred from homology"/>
<comment type="similarity">
    <text evidence="3">Belongs to the peptidase M50B family.</text>
</comment>
<dbReference type="STRING" id="270498.CHK_2572"/>
<dbReference type="Proteomes" id="UP000034076">
    <property type="component" value="Unassembled WGS sequence"/>
</dbReference>
<dbReference type="InterPro" id="IPR008915">
    <property type="entry name" value="Peptidase_M50"/>
</dbReference>
<dbReference type="OrthoDB" id="9800627at2"/>
<keyword evidence="5 15" id="KW-0645">Protease</keyword>
<dbReference type="GO" id="GO:0008237">
    <property type="term" value="F:metallopeptidase activity"/>
    <property type="evidence" value="ECO:0007669"/>
    <property type="project" value="UniProtKB-KW"/>
</dbReference>
<dbReference type="CDD" id="cd06158">
    <property type="entry name" value="S2P-M50_like_1"/>
    <property type="match status" value="1"/>
</dbReference>
<dbReference type="GO" id="GO:0006508">
    <property type="term" value="P:proteolysis"/>
    <property type="evidence" value="ECO:0007669"/>
    <property type="project" value="UniProtKB-KW"/>
</dbReference>
<keyword evidence="11 15" id="KW-0482">Metalloprotease</keyword>
<keyword evidence="4" id="KW-1003">Cell membrane</keyword>
<organism evidence="15 16">
    <name type="scientific">Christensenella hongkongensis</name>
    <dbReference type="NCBI Taxonomy" id="270498"/>
    <lineage>
        <taxon>Bacteria</taxon>
        <taxon>Bacillati</taxon>
        <taxon>Bacillota</taxon>
        <taxon>Clostridia</taxon>
        <taxon>Christensenellales</taxon>
        <taxon>Christensenellaceae</taxon>
        <taxon>Christensenella</taxon>
    </lineage>
</organism>
<feature type="transmembrane region" description="Helical" evidence="13">
    <location>
        <begin position="208"/>
        <end position="227"/>
    </location>
</feature>
<evidence type="ECO:0000256" key="7">
    <source>
        <dbReference type="ARBA" id="ARBA00022723"/>
    </source>
</evidence>
<evidence type="ECO:0000256" key="2">
    <source>
        <dbReference type="ARBA" id="ARBA00004651"/>
    </source>
</evidence>
<comment type="subcellular location">
    <subcellularLocation>
        <location evidence="2">Cell membrane</location>
        <topology evidence="2">Multi-pass membrane protein</topology>
    </subcellularLocation>
</comment>
<dbReference type="AlphaFoldDB" id="A0A0M2NG60"/>
<gene>
    <name evidence="15" type="ORF">CHK_2572</name>
</gene>
<evidence type="ECO:0000256" key="4">
    <source>
        <dbReference type="ARBA" id="ARBA00022475"/>
    </source>
</evidence>
<dbReference type="InterPro" id="IPR044537">
    <property type="entry name" value="Rip2-like"/>
</dbReference>
<keyword evidence="8" id="KW-0378">Hydrolase</keyword>
<evidence type="ECO:0000256" key="1">
    <source>
        <dbReference type="ARBA" id="ARBA00001947"/>
    </source>
</evidence>
<feature type="transmembrane region" description="Helical" evidence="13">
    <location>
        <begin position="173"/>
        <end position="202"/>
    </location>
</feature>
<feature type="domain" description="Peptidase M50" evidence="14">
    <location>
        <begin position="127"/>
        <end position="184"/>
    </location>
</feature>
<evidence type="ECO:0000256" key="11">
    <source>
        <dbReference type="ARBA" id="ARBA00023049"/>
    </source>
</evidence>
<evidence type="ECO:0000256" key="9">
    <source>
        <dbReference type="ARBA" id="ARBA00022833"/>
    </source>
</evidence>
<feature type="transmembrane region" description="Helical" evidence="13">
    <location>
        <begin position="126"/>
        <end position="152"/>
    </location>
</feature>
<keyword evidence="16" id="KW-1185">Reference proteome</keyword>